<dbReference type="EMBL" id="AP026866">
    <property type="protein sequence ID" value="BDS05766.1"/>
    <property type="molecule type" value="Genomic_DNA"/>
</dbReference>
<feature type="region of interest" description="Disordered" evidence="1">
    <location>
        <begin position="33"/>
        <end position="119"/>
    </location>
</feature>
<evidence type="ECO:0000256" key="1">
    <source>
        <dbReference type="SAM" id="MobiDB-lite"/>
    </source>
</evidence>
<gene>
    <name evidence="2" type="ORF">NT6N_08060</name>
</gene>
<protein>
    <submittedName>
        <fullName evidence="2">Uncharacterized protein</fullName>
    </submittedName>
</protein>
<proteinExistence type="predicted"/>
<sequence length="195" mass="21881">MGLIHAHYNPMKLILPSIVLSVCLIGFSNTAYAKKQKPSSPDQKEESSKVSKRQAQKEKAKNANENKGNKKSKAEEKAKKQEANEKARVAEKAAAHKKALNEQKKRALEERNKAAEALRAAEKKVAAVETEFDKLAAAEKRQRENDEKQKIRLAESQEKAVIENMKKDIKELHQEVAKLQKMLAAANKSTAQTKR</sequence>
<dbReference type="AlphaFoldDB" id="A0AAT9FI93"/>
<organism evidence="2">
    <name type="scientific">Oceaniferula spumae</name>
    <dbReference type="NCBI Taxonomy" id="2979115"/>
    <lineage>
        <taxon>Bacteria</taxon>
        <taxon>Pseudomonadati</taxon>
        <taxon>Verrucomicrobiota</taxon>
        <taxon>Verrucomicrobiia</taxon>
        <taxon>Verrucomicrobiales</taxon>
        <taxon>Verrucomicrobiaceae</taxon>
        <taxon>Oceaniferula</taxon>
    </lineage>
</organism>
<evidence type="ECO:0000313" key="2">
    <source>
        <dbReference type="EMBL" id="BDS05766.1"/>
    </source>
</evidence>
<dbReference type="KEGG" id="osu:NT6N_08060"/>
<name>A0AAT9FI93_9BACT</name>
<reference evidence="2" key="1">
    <citation type="submission" date="2024-07" db="EMBL/GenBank/DDBJ databases">
        <title>Complete genome sequence of Verrucomicrobiaceae bacterium NT6N.</title>
        <authorList>
            <person name="Huang C."/>
            <person name="Takami H."/>
            <person name="Hamasaki K."/>
        </authorList>
    </citation>
    <scope>NUCLEOTIDE SEQUENCE</scope>
    <source>
        <strain evidence="2">NT6N</strain>
    </source>
</reference>
<accession>A0AAT9FI93</accession>
<feature type="compositionally biased region" description="Basic and acidic residues" evidence="1">
    <location>
        <begin position="42"/>
        <end position="119"/>
    </location>
</feature>